<dbReference type="InterPro" id="IPR015943">
    <property type="entry name" value="WD40/YVTN_repeat-like_dom_sf"/>
</dbReference>
<feature type="compositionally biased region" description="Basic and acidic residues" evidence="5">
    <location>
        <begin position="1357"/>
        <end position="1371"/>
    </location>
</feature>
<dbReference type="InParanoid" id="A0A6P8HXD3"/>
<keyword evidence="2 4" id="KW-0853">WD repeat</keyword>
<accession>A0A6P8HXD3</accession>
<dbReference type="InterPro" id="IPR011009">
    <property type="entry name" value="Kinase-like_dom_sf"/>
</dbReference>
<name>A0A6P8HXD3_ACTTE</name>
<dbReference type="SUPFAM" id="SSF81837">
    <property type="entry name" value="BEACH domain"/>
    <property type="match status" value="1"/>
</dbReference>
<dbReference type="Pfam" id="PF02138">
    <property type="entry name" value="Beach"/>
    <property type="match status" value="1"/>
</dbReference>
<sequence length="2095" mass="236799">MGTSQTANEMAALVEKGLEIHVSHIRPCVSDRGATVSCLVHESWLKDIINNPGDILRCKYIHPSSEYERQLMLQPSHIGPYPPWARVCIKMLQKPIVVGSSERLIRTRSRQCSSEFTMGLTVAELMNAVNQEAFRHNWNEAVEKYSLAMAYLPKSRQEALDGKEIVKKIVKDVFGLSVISLGRKEDTKHSSVLPDNDSNNELNSTEDYTSSMNEPETEQSNVIPLVCVLENNDAFFFVEPFFQHGLQDVSMFSPAVVSHSTIRLMYIIYQVLNALNWYHKNNVTFGKLSLDSIRLDKGLFLYLTTPLFKDILVFQNQEQLSGDFSSASYTNINFDDSKSISSTAQDKNTELKESVNEERLLPVSDLKKPEHDLLTLVDMWVRDEISNYDYLMALNYFAGRRQGDPNYHPLFPWVTDFTDKNGGFRDLTKTKFRLNKGDNQLDMTYKQALFDTHDTGVSAVAHHVSDVLSDITYHAYLARRTPVSVLCEHLRSNWVPNEYPSSMQRLYTWTPDECIPQFYSDPTIFKSIHDDLPDLALPSWTPTAEDFIRWHRSVLESEEVSGHLHQWIDLTFGYKLSGKAAVKAKNVCLHLVNKHQIVNNYGVVQLFSKPHPSQAKTSDIVKLATSCHAPLVHITNEQGEPSSIGQMNMTSYLRSNLNDSLMSLDSIEDSSHDAGSHGQHAVEPISTADPLQSSSSSMNFSLLIGGKEVVDENFKLLETEKIYLPEDCTPLQLLDTYESIHKFKRQFPVAKERQQSIERPEVVIDDSVFDKLIQTDIEWLGCLIVEMVLPEKVRLVSAGLTREQRAEAIKHLCSSNPKILPRFVRSGVLRMLKLHSSEDSSIHEGSTDYRKWENEKDSLPSLSTGLLLHPQTGLFPFPSYFRDLHSFLVKFTRARLKLRYENPQNLERSLGHPFPRISLEGLEHCFSNKSEYSTLQVDIATELIPSLLPELDDEGIHLLLYHLEPLFLNQDTRLYAFTHLFDLLAQAIGPKVTVKTFLKPLIELYDSKMLHNYEHLAAQSFLSQIIVRFGLETFLIHFASFVVDAVAFELMLQKTKRSPDSNSVNSNDGITVDGGESESEKLKDQKLMKKQPSYPSDDDDEDVGNAPFSDQDEDDYIPRIDEPYEEQERFHEPVLSPQEDKEDALQEEEKDKGIFVDDDENKDGQPDEVGHDETLELETEKSREDEFNPVSSGNDEEDGANKHEQMEEAEKLLQYQENFSTLPGEQPTTQKEDGKGEEDSNKETTEESNFEGTEDKDDVGHEEIARERKGNLMADVTEDVDENGSKEDSLIKGEANEEEERRGDDDGDDGDDDDDGGGDDNHSGDEADDESSGNLLKESEEDSEPKRPSADVFYQDTKQDNKEYEPPKEDLSTSYVSGIAAESVMWLAPRLGPILTSKYFANQLLTMLPQCYIDVVGVEEYEFEDEDRKAKWVLYCLGNFCALYGEAFVLHQYLPYAEKIIKAIHTKFSARGEASLAATFALLKYCIPYMSKETFVDNFETLFKSLFQPVLRILSSWNTKFPGGGDARAALCHNYVDLLTVLSLKLERELARELMIAPLQQFFSCFELVHLKKKEYKLGRSSFIVVSSSVSLTDSPVPQIPETQGLEGDITKPEQVEAFYKTSMYEELCQTFSAAMAHHAFVPLCGIMGSKFMEASLYNHDLIWNLCCQHDPQLSHPRTDDVESCDHDDVNNGQKLKDDCDAEVERTLVEETRETHEGEDKLLNIKKGSRLRTPSWLSARRGEKRKNQDIGKPEVMSASDQYLRGSWLEHWEHQLVSNERGQRRLSFDLRQTKLQTFTGHSGPVRSIYVQDSEHFFLSASKDKTVKLWSLSNHGDGTAQSASSWTYQRHSRGVFTVDMIESVRQAVSCDGSVHVWDPVNGSTITILEPNKNSSLVAMAAMPAPSQSVVVATSEATARFIDVRQSRFVQEWKTTTSSAPGLVRDICCSPDGRWVALGFTSGLVSVLDVRGGLLRSQRRAHTSDVVQVRAFSNNSLLTSSMDQGLSLWKDDGLRLKNIKGHTEPLHLLIVQKDYILSSSIANRIGVHITKDEPTEGSYIGYKLSSEVLRGNVTSLGYLQLNQLLLLGSDTGNITLCA</sequence>
<feature type="compositionally biased region" description="Basic and acidic residues" evidence="5">
    <location>
        <begin position="1258"/>
        <end position="1270"/>
    </location>
</feature>
<dbReference type="PANTHER" id="PTHR46866">
    <property type="entry name" value="GH12955P"/>
    <property type="match status" value="1"/>
</dbReference>
<protein>
    <submittedName>
        <fullName evidence="8">WD repeat-containing protein 81-like isoform X1</fullName>
    </submittedName>
</protein>
<dbReference type="InterPro" id="IPR001680">
    <property type="entry name" value="WD40_rpt"/>
</dbReference>
<keyword evidence="3" id="KW-0677">Repeat</keyword>
<evidence type="ECO:0000313" key="7">
    <source>
        <dbReference type="Proteomes" id="UP000515163"/>
    </source>
</evidence>
<dbReference type="FunFam" id="1.10.1540.10:FF:000003">
    <property type="entry name" value="WD repeat-containing protein 81 isoform X1"/>
    <property type="match status" value="1"/>
</dbReference>
<evidence type="ECO:0000256" key="1">
    <source>
        <dbReference type="ARBA" id="ARBA00004419"/>
    </source>
</evidence>
<evidence type="ECO:0000256" key="5">
    <source>
        <dbReference type="SAM" id="MobiDB-lite"/>
    </source>
</evidence>
<feature type="compositionally biased region" description="Basic and acidic residues" evidence="5">
    <location>
        <begin position="1078"/>
        <end position="1087"/>
    </location>
</feature>
<dbReference type="Gene3D" id="1.10.1540.10">
    <property type="entry name" value="BEACH domain"/>
    <property type="match status" value="1"/>
</dbReference>
<dbReference type="KEGG" id="aten:116297039"/>
<feature type="repeat" description="WD" evidence="4">
    <location>
        <begin position="1797"/>
        <end position="1832"/>
    </location>
</feature>
<feature type="region of interest" description="Disordered" evidence="5">
    <location>
        <begin position="188"/>
        <end position="215"/>
    </location>
</feature>
<feature type="compositionally biased region" description="Basic and acidic residues" evidence="5">
    <location>
        <begin position="1199"/>
        <end position="1211"/>
    </location>
</feature>
<gene>
    <name evidence="8" type="primary">LOC116297039</name>
</gene>
<dbReference type="GO" id="GO:0005776">
    <property type="term" value="C:autophagosome"/>
    <property type="evidence" value="ECO:0007669"/>
    <property type="project" value="UniProtKB-SubCell"/>
</dbReference>
<feature type="compositionally biased region" description="Basic and acidic residues" evidence="5">
    <location>
        <begin position="1230"/>
        <end position="1245"/>
    </location>
</feature>
<dbReference type="PROSITE" id="PS50197">
    <property type="entry name" value="BEACH"/>
    <property type="match status" value="1"/>
</dbReference>
<evidence type="ECO:0000256" key="2">
    <source>
        <dbReference type="ARBA" id="ARBA00022574"/>
    </source>
</evidence>
<feature type="region of interest" description="Disordered" evidence="5">
    <location>
        <begin position="1057"/>
        <end position="1372"/>
    </location>
</feature>
<feature type="compositionally biased region" description="Basic and acidic residues" evidence="5">
    <location>
        <begin position="1116"/>
        <end position="1132"/>
    </location>
</feature>
<dbReference type="PROSITE" id="PS50294">
    <property type="entry name" value="WD_REPEATS_REGION"/>
    <property type="match status" value="1"/>
</dbReference>
<feature type="compositionally biased region" description="Basic and acidic residues" evidence="5">
    <location>
        <begin position="1162"/>
        <end position="1186"/>
    </location>
</feature>
<feature type="compositionally biased region" description="Acidic residues" evidence="5">
    <location>
        <begin position="1305"/>
        <end position="1318"/>
    </location>
</feature>
<dbReference type="GeneID" id="116297039"/>
<evidence type="ECO:0000256" key="3">
    <source>
        <dbReference type="ARBA" id="ARBA00022737"/>
    </source>
</evidence>
<comment type="subcellular location">
    <subcellularLocation>
        <location evidence="1">Cytoplasmic vesicle</location>
        <location evidence="1">Autophagosome</location>
    </subcellularLocation>
</comment>
<dbReference type="InterPro" id="IPR036372">
    <property type="entry name" value="BEACH_dom_sf"/>
</dbReference>
<feature type="compositionally biased region" description="Basic and acidic residues" evidence="5">
    <location>
        <begin position="1143"/>
        <end position="1155"/>
    </location>
</feature>
<keyword evidence="7" id="KW-1185">Reference proteome</keyword>
<dbReference type="Proteomes" id="UP000515163">
    <property type="component" value="Unplaced"/>
</dbReference>
<dbReference type="RefSeq" id="XP_031561034.1">
    <property type="nucleotide sequence ID" value="XM_031705174.1"/>
</dbReference>
<proteinExistence type="predicted"/>
<dbReference type="OrthoDB" id="29306at2759"/>
<dbReference type="InterPro" id="IPR000409">
    <property type="entry name" value="BEACH_dom"/>
</dbReference>
<feature type="domain" description="BEACH" evidence="6">
    <location>
        <begin position="365"/>
        <end position="636"/>
    </location>
</feature>
<feature type="compositionally biased region" description="Acidic residues" evidence="5">
    <location>
        <begin position="1246"/>
        <end position="1257"/>
    </location>
</feature>
<dbReference type="SMART" id="SM01026">
    <property type="entry name" value="Beach"/>
    <property type="match status" value="1"/>
</dbReference>
<organism evidence="7 8">
    <name type="scientific">Actinia tenebrosa</name>
    <name type="common">Australian red waratah sea anemone</name>
    <dbReference type="NCBI Taxonomy" id="6105"/>
    <lineage>
        <taxon>Eukaryota</taxon>
        <taxon>Metazoa</taxon>
        <taxon>Cnidaria</taxon>
        <taxon>Anthozoa</taxon>
        <taxon>Hexacorallia</taxon>
        <taxon>Actiniaria</taxon>
        <taxon>Actiniidae</taxon>
        <taxon>Actinia</taxon>
    </lineage>
</organism>
<dbReference type="SUPFAM" id="SSF50978">
    <property type="entry name" value="WD40 repeat-like"/>
    <property type="match status" value="1"/>
</dbReference>
<dbReference type="PROSITE" id="PS50082">
    <property type="entry name" value="WD_REPEATS_2"/>
    <property type="match status" value="1"/>
</dbReference>
<evidence type="ECO:0000259" key="6">
    <source>
        <dbReference type="PROSITE" id="PS50197"/>
    </source>
</evidence>
<dbReference type="FunCoup" id="A0A6P8HXD3">
    <property type="interactions" value="1254"/>
</dbReference>
<dbReference type="Gene3D" id="2.130.10.10">
    <property type="entry name" value="YVTN repeat-like/Quinoprotein amine dehydrogenase"/>
    <property type="match status" value="2"/>
</dbReference>
<evidence type="ECO:0000313" key="8">
    <source>
        <dbReference type="RefSeq" id="XP_031561034.1"/>
    </source>
</evidence>
<dbReference type="SUPFAM" id="SSF56112">
    <property type="entry name" value="Protein kinase-like (PK-like)"/>
    <property type="match status" value="1"/>
</dbReference>
<dbReference type="Pfam" id="PF00400">
    <property type="entry name" value="WD40"/>
    <property type="match status" value="1"/>
</dbReference>
<feature type="compositionally biased region" description="Basic and acidic residues" evidence="5">
    <location>
        <begin position="1283"/>
        <end position="1304"/>
    </location>
</feature>
<dbReference type="InterPro" id="IPR036322">
    <property type="entry name" value="WD40_repeat_dom_sf"/>
</dbReference>
<feature type="compositionally biased region" description="Polar residues" evidence="5">
    <location>
        <begin position="196"/>
        <end position="215"/>
    </location>
</feature>
<dbReference type="CDD" id="cd06071">
    <property type="entry name" value="Beach"/>
    <property type="match status" value="1"/>
</dbReference>
<dbReference type="SMART" id="SM00320">
    <property type="entry name" value="WD40"/>
    <property type="match status" value="4"/>
</dbReference>
<reference evidence="8" key="1">
    <citation type="submission" date="2025-08" db="UniProtKB">
        <authorList>
            <consortium name="RefSeq"/>
        </authorList>
    </citation>
    <scope>IDENTIFICATION</scope>
    <source>
        <tissue evidence="8">Tentacle</tissue>
    </source>
</reference>
<feature type="compositionally biased region" description="Polar residues" evidence="5">
    <location>
        <begin position="1060"/>
        <end position="1069"/>
    </location>
</feature>
<feature type="compositionally biased region" description="Polar residues" evidence="5">
    <location>
        <begin position="1215"/>
        <end position="1229"/>
    </location>
</feature>
<dbReference type="PANTHER" id="PTHR46866:SF1">
    <property type="entry name" value="GH12955P"/>
    <property type="match status" value="1"/>
</dbReference>
<evidence type="ECO:0000256" key="4">
    <source>
        <dbReference type="PROSITE-ProRule" id="PRU00221"/>
    </source>
</evidence>